<feature type="domain" description="NAD-dependent epimerase/dehydratase" evidence="3">
    <location>
        <begin position="177"/>
        <end position="275"/>
    </location>
</feature>
<dbReference type="Proteomes" id="UP000297535">
    <property type="component" value="Unassembled WGS sequence"/>
</dbReference>
<proteinExistence type="inferred from homology"/>
<protein>
    <submittedName>
        <fullName evidence="4">NAD-dependent epimerase/dehydratase family protein</fullName>
    </submittedName>
</protein>
<sequence>METVDLITGGAGFIGCELIKDRSWQNRRVIAVDSLLEQVHPNGAKPAAFSDSAELVVADVRNGPFWKEFFSKYKPGNLIHFAAETGTGQSLTESARHASVNVTGTAEMLDALTAAGHKPDHILLASSRAVYGEGAWRASDGSVFYPNRRDHQQLANSQWSFKDAHGKDAKPIPHCAQQMHPSPSSVYGATKLAQEHIISAWASAKDVPVSILRFQNVYGPGQSPFNSYTGIITLFHRQARAGKVIDVYEDGEIGRDFVYVTDVIAACSAALIKPPKAVRTLDVGFGKATTILEAARVIAASHGAPEPHISGKFRDGDVRWAVSDPAPLLNDLNVHAKVDFAEGSKRVSNWLIDEGYI</sequence>
<dbReference type="EMBL" id="SRLB01000008">
    <property type="protein sequence ID" value="TGD99473.1"/>
    <property type="molecule type" value="Genomic_DNA"/>
</dbReference>
<dbReference type="AlphaFoldDB" id="A0A4Z0NR05"/>
<dbReference type="InterPro" id="IPR001509">
    <property type="entry name" value="Epimerase_deHydtase"/>
</dbReference>
<evidence type="ECO:0000256" key="2">
    <source>
        <dbReference type="ARBA" id="ARBA00007637"/>
    </source>
</evidence>
<evidence type="ECO:0000256" key="1">
    <source>
        <dbReference type="ARBA" id="ARBA00005125"/>
    </source>
</evidence>
<accession>A0A4Z0NR05</accession>
<dbReference type="PANTHER" id="PTHR43000">
    <property type="entry name" value="DTDP-D-GLUCOSE 4,6-DEHYDRATASE-RELATED"/>
    <property type="match status" value="1"/>
</dbReference>
<gene>
    <name evidence="4" type="ORF">EU555_13320</name>
</gene>
<feature type="domain" description="NAD-dependent epimerase/dehydratase" evidence="3">
    <location>
        <begin position="6"/>
        <end position="136"/>
    </location>
</feature>
<name>A0A4Z0NR05_9HYPH</name>
<dbReference type="RefSeq" id="WP_135415105.1">
    <property type="nucleotide sequence ID" value="NZ_SRLB01000008.1"/>
</dbReference>
<comment type="similarity">
    <text evidence="2">Belongs to the NAD(P)-dependent epimerase/dehydratase family.</text>
</comment>
<keyword evidence="5" id="KW-1185">Reference proteome</keyword>
<dbReference type="Gene3D" id="3.40.50.720">
    <property type="entry name" value="NAD(P)-binding Rossmann-like Domain"/>
    <property type="match status" value="1"/>
</dbReference>
<organism evidence="4 5">
    <name type="scientific">Methylobacterium nonmethylotrophicum</name>
    <dbReference type="NCBI Taxonomy" id="1141884"/>
    <lineage>
        <taxon>Bacteria</taxon>
        <taxon>Pseudomonadati</taxon>
        <taxon>Pseudomonadota</taxon>
        <taxon>Alphaproteobacteria</taxon>
        <taxon>Hyphomicrobiales</taxon>
        <taxon>Methylobacteriaceae</taxon>
        <taxon>Methylobacterium</taxon>
    </lineage>
</organism>
<dbReference type="SUPFAM" id="SSF51735">
    <property type="entry name" value="NAD(P)-binding Rossmann-fold domains"/>
    <property type="match status" value="1"/>
</dbReference>
<reference evidence="4 5" key="1">
    <citation type="submission" date="2019-04" db="EMBL/GenBank/DDBJ databases">
        <authorList>
            <person name="Feng G."/>
            <person name="Zhu H."/>
        </authorList>
    </citation>
    <scope>NUCLEOTIDE SEQUENCE [LARGE SCALE GENOMIC DNA]</scope>
    <source>
        <strain evidence="4 5">6HR-1</strain>
    </source>
</reference>
<evidence type="ECO:0000259" key="3">
    <source>
        <dbReference type="Pfam" id="PF01370"/>
    </source>
</evidence>
<comment type="pathway">
    <text evidence="1">Bacterial outer membrane biogenesis; LPS O-antigen biosynthesis.</text>
</comment>
<dbReference type="Pfam" id="PF01370">
    <property type="entry name" value="Epimerase"/>
    <property type="match status" value="2"/>
</dbReference>
<dbReference type="InterPro" id="IPR036291">
    <property type="entry name" value="NAD(P)-bd_dom_sf"/>
</dbReference>
<dbReference type="OrthoDB" id="9801785at2"/>
<comment type="caution">
    <text evidence="4">The sequence shown here is derived from an EMBL/GenBank/DDBJ whole genome shotgun (WGS) entry which is preliminary data.</text>
</comment>
<evidence type="ECO:0000313" key="4">
    <source>
        <dbReference type="EMBL" id="TGD99473.1"/>
    </source>
</evidence>
<evidence type="ECO:0000313" key="5">
    <source>
        <dbReference type="Proteomes" id="UP000297535"/>
    </source>
</evidence>